<organism evidence="2 3">
    <name type="scientific">Phanerochaete carnosa (strain HHB-10118-sp)</name>
    <name type="common">White-rot fungus</name>
    <name type="synonym">Peniophora carnosa</name>
    <dbReference type="NCBI Taxonomy" id="650164"/>
    <lineage>
        <taxon>Eukaryota</taxon>
        <taxon>Fungi</taxon>
        <taxon>Dikarya</taxon>
        <taxon>Basidiomycota</taxon>
        <taxon>Agaricomycotina</taxon>
        <taxon>Agaricomycetes</taxon>
        <taxon>Polyporales</taxon>
        <taxon>Phanerochaetaceae</taxon>
        <taxon>Phanerochaete</taxon>
    </lineage>
</organism>
<feature type="transmembrane region" description="Helical" evidence="1">
    <location>
        <begin position="42"/>
        <end position="63"/>
    </location>
</feature>
<dbReference type="GeneID" id="18915756"/>
<name>K5WBI4_PHACS</name>
<keyword evidence="3" id="KW-1185">Reference proteome</keyword>
<proteinExistence type="predicted"/>
<keyword evidence="1" id="KW-0472">Membrane</keyword>
<gene>
    <name evidence="2" type="ORF">PHACADRAFT_253376</name>
</gene>
<evidence type="ECO:0000256" key="1">
    <source>
        <dbReference type="SAM" id="Phobius"/>
    </source>
</evidence>
<dbReference type="RefSeq" id="XP_007394168.1">
    <property type="nucleotide sequence ID" value="XM_007394106.1"/>
</dbReference>
<dbReference type="AlphaFoldDB" id="K5WBI4"/>
<dbReference type="Proteomes" id="UP000008370">
    <property type="component" value="Unassembled WGS sequence"/>
</dbReference>
<protein>
    <submittedName>
        <fullName evidence="2">Uncharacterized protein</fullName>
    </submittedName>
</protein>
<dbReference type="HOGENOM" id="CLU_2831991_0_0_1"/>
<evidence type="ECO:0000313" key="2">
    <source>
        <dbReference type="EMBL" id="EKM56314.1"/>
    </source>
</evidence>
<sequence length="66" mass="7262">MSIVALAIDVRSGRFGAVFTSTCIVSGARLRRIMPYWRCPQAFSTVVASAFLVLSLHLLAAQLQRH</sequence>
<accession>K5WBI4</accession>
<keyword evidence="1" id="KW-1133">Transmembrane helix</keyword>
<dbReference type="InParanoid" id="K5WBI4"/>
<keyword evidence="1" id="KW-0812">Transmembrane</keyword>
<dbReference type="EMBL" id="JH930471">
    <property type="protein sequence ID" value="EKM56314.1"/>
    <property type="molecule type" value="Genomic_DNA"/>
</dbReference>
<dbReference type="KEGG" id="pco:PHACADRAFT_253376"/>
<evidence type="ECO:0000313" key="3">
    <source>
        <dbReference type="Proteomes" id="UP000008370"/>
    </source>
</evidence>
<reference evidence="2 3" key="1">
    <citation type="journal article" date="2012" name="BMC Genomics">
        <title>Comparative genomics of the white-rot fungi, Phanerochaete carnosa and P. chrysosporium, to elucidate the genetic basis of the distinct wood types they colonize.</title>
        <authorList>
            <person name="Suzuki H."/>
            <person name="MacDonald J."/>
            <person name="Syed K."/>
            <person name="Salamov A."/>
            <person name="Hori C."/>
            <person name="Aerts A."/>
            <person name="Henrissat B."/>
            <person name="Wiebenga A."/>
            <person name="vanKuyk P.A."/>
            <person name="Barry K."/>
            <person name="Lindquist E."/>
            <person name="LaButti K."/>
            <person name="Lapidus A."/>
            <person name="Lucas S."/>
            <person name="Coutinho P."/>
            <person name="Gong Y."/>
            <person name="Samejima M."/>
            <person name="Mahadevan R."/>
            <person name="Abou-Zaid M."/>
            <person name="de Vries R.P."/>
            <person name="Igarashi K."/>
            <person name="Yadav J.S."/>
            <person name="Grigoriev I.V."/>
            <person name="Master E.R."/>
        </authorList>
    </citation>
    <scope>NUCLEOTIDE SEQUENCE [LARGE SCALE GENOMIC DNA]</scope>
    <source>
        <strain evidence="2 3">HHB-10118-sp</strain>
    </source>
</reference>